<dbReference type="PANTHER" id="PTHR11005">
    <property type="entry name" value="LYSOSOMAL ACID LIPASE-RELATED"/>
    <property type="match status" value="1"/>
</dbReference>
<accession>A0A0M9A8A7</accession>
<dbReference type="AlphaFoldDB" id="A0A0M9A8A7"/>
<dbReference type="InterPro" id="IPR006693">
    <property type="entry name" value="AB_hydrolase_lipase"/>
</dbReference>
<dbReference type="Proteomes" id="UP000053105">
    <property type="component" value="Unassembled WGS sequence"/>
</dbReference>
<dbReference type="Pfam" id="PF04083">
    <property type="entry name" value="Abhydro_lipase"/>
    <property type="match status" value="1"/>
</dbReference>
<dbReference type="GO" id="GO:0006629">
    <property type="term" value="P:lipid metabolic process"/>
    <property type="evidence" value="ECO:0007669"/>
    <property type="project" value="InterPro"/>
</dbReference>
<dbReference type="Gene3D" id="3.40.50.1820">
    <property type="entry name" value="alpha/beta hydrolase"/>
    <property type="match status" value="2"/>
</dbReference>
<dbReference type="EMBL" id="KQ435723">
    <property type="protein sequence ID" value="KOX78516.1"/>
    <property type="molecule type" value="Genomic_DNA"/>
</dbReference>
<evidence type="ECO:0000313" key="4">
    <source>
        <dbReference type="Proteomes" id="UP000053105"/>
    </source>
</evidence>
<evidence type="ECO:0000256" key="1">
    <source>
        <dbReference type="SAM" id="SignalP"/>
    </source>
</evidence>
<dbReference type="InterPro" id="IPR029058">
    <property type="entry name" value="AB_hydrolase_fold"/>
</dbReference>
<feature type="domain" description="Partial AB-hydrolase lipase" evidence="2">
    <location>
        <begin position="38"/>
        <end position="95"/>
    </location>
</feature>
<proteinExistence type="predicted"/>
<protein>
    <submittedName>
        <fullName evidence="3">Lipase 3</fullName>
    </submittedName>
</protein>
<sequence>MSKNIILCCILPVIIGVPFIRQHEANEISDGGSLTGTEIAVEGGYPAESYEVVTQDGYILRLERITGSKKCPPSENKTAVLLLHGILDASPTWLVAVPERALAMIDHIIEQTKQEKIFMVSHSQGTTSFFVMASERPEYQEKLIASFALAPVAFLSRIENPLLQLIATFSGDIYVRFKT</sequence>
<evidence type="ECO:0000313" key="3">
    <source>
        <dbReference type="EMBL" id="KOX78516.1"/>
    </source>
</evidence>
<gene>
    <name evidence="3" type="ORF">WN51_10646</name>
</gene>
<dbReference type="OrthoDB" id="6514505at2759"/>
<reference evidence="3 4" key="1">
    <citation type="submission" date="2015-07" db="EMBL/GenBank/DDBJ databases">
        <title>The genome of Melipona quadrifasciata.</title>
        <authorList>
            <person name="Pan H."/>
            <person name="Kapheim K."/>
        </authorList>
    </citation>
    <scope>NUCLEOTIDE SEQUENCE [LARGE SCALE GENOMIC DNA]</scope>
    <source>
        <strain evidence="3">0111107301</strain>
        <tissue evidence="3">Whole body</tissue>
    </source>
</reference>
<dbReference type="SUPFAM" id="SSF53474">
    <property type="entry name" value="alpha/beta-Hydrolases"/>
    <property type="match status" value="1"/>
</dbReference>
<dbReference type="STRING" id="166423.A0A0M9A8A7"/>
<feature type="chain" id="PRO_5005831171" evidence="1">
    <location>
        <begin position="17"/>
        <end position="179"/>
    </location>
</feature>
<keyword evidence="4" id="KW-1185">Reference proteome</keyword>
<feature type="signal peptide" evidence="1">
    <location>
        <begin position="1"/>
        <end position="16"/>
    </location>
</feature>
<keyword evidence="1" id="KW-0732">Signal</keyword>
<name>A0A0M9A8A7_9HYME</name>
<organism evidence="3 4">
    <name type="scientific">Melipona quadrifasciata</name>
    <dbReference type="NCBI Taxonomy" id="166423"/>
    <lineage>
        <taxon>Eukaryota</taxon>
        <taxon>Metazoa</taxon>
        <taxon>Ecdysozoa</taxon>
        <taxon>Arthropoda</taxon>
        <taxon>Hexapoda</taxon>
        <taxon>Insecta</taxon>
        <taxon>Pterygota</taxon>
        <taxon>Neoptera</taxon>
        <taxon>Endopterygota</taxon>
        <taxon>Hymenoptera</taxon>
        <taxon>Apocrita</taxon>
        <taxon>Aculeata</taxon>
        <taxon>Apoidea</taxon>
        <taxon>Anthophila</taxon>
        <taxon>Apidae</taxon>
        <taxon>Melipona</taxon>
    </lineage>
</organism>
<evidence type="ECO:0000259" key="2">
    <source>
        <dbReference type="Pfam" id="PF04083"/>
    </source>
</evidence>